<dbReference type="Proteomes" id="UP000023772">
    <property type="component" value="Chromosome"/>
</dbReference>
<gene>
    <name evidence="1" type="ORF">FH5T_16150</name>
    <name evidence="2" type="ORF">SAMN05444285_12368</name>
</gene>
<accession>X5DGP5</accession>
<dbReference type="EMBL" id="CP007451">
    <property type="protein sequence ID" value="AHW62148.1"/>
    <property type="molecule type" value="Genomic_DNA"/>
</dbReference>
<evidence type="ECO:0000313" key="2">
    <source>
        <dbReference type="EMBL" id="SET79149.1"/>
    </source>
</evidence>
<sequence length="240" mass="28673">MKNKLDHFLVFLKEHQKFKFTQVADEQGEYHLGIEFKKGKSDFNRINRKKIDVIYYFQDIFVEYDENAFIKTEHEIIELDELRKNFYEKTFEGKSYWWHKNVAIEKDLDDYLVKPQLSFFHHEYISNIILSQKKAVDEILESYAKISSSFRSKSNQQKTKIKLSVGELALLFRLLKEEGLFEYKYETEIYRLIANTFSTKIQENISEASIKNKFLSPDNTSIKNIHILLTNLKTKLKNIN</sequence>
<reference evidence="2 4" key="2">
    <citation type="submission" date="2016-10" db="EMBL/GenBank/DDBJ databases">
        <authorList>
            <person name="de Groot N.N."/>
        </authorList>
    </citation>
    <scope>NUCLEOTIDE SEQUENCE [LARGE SCALE GENOMIC DNA]</scope>
    <source>
        <strain evidence="2 4">DSM 25947</strain>
    </source>
</reference>
<dbReference type="Proteomes" id="UP000181981">
    <property type="component" value="Unassembled WGS sequence"/>
</dbReference>
<name>X5DGP5_9BACT</name>
<evidence type="ECO:0008006" key="5">
    <source>
        <dbReference type="Google" id="ProtNLM"/>
    </source>
</evidence>
<dbReference type="HOGENOM" id="CLU_1155004_0_0_10"/>
<dbReference type="AlphaFoldDB" id="X5DGP5"/>
<organism evidence="2 4">
    <name type="scientific">Draconibacterium orientale</name>
    <dbReference type="NCBI Taxonomy" id="1168034"/>
    <lineage>
        <taxon>Bacteria</taxon>
        <taxon>Pseudomonadati</taxon>
        <taxon>Bacteroidota</taxon>
        <taxon>Bacteroidia</taxon>
        <taxon>Marinilabiliales</taxon>
        <taxon>Prolixibacteraceae</taxon>
        <taxon>Draconibacterium</taxon>
    </lineage>
</organism>
<dbReference type="STRING" id="1168034.FH5T_16150"/>
<evidence type="ECO:0000313" key="3">
    <source>
        <dbReference type="Proteomes" id="UP000023772"/>
    </source>
</evidence>
<reference evidence="1 3" key="1">
    <citation type="submission" date="2014-03" db="EMBL/GenBank/DDBJ databases">
        <title>Complete genome sequence of a deeply braunched marine Bacteroidia bacterium Draconibacterium orientale type strain FH5T.</title>
        <authorList>
            <person name="Li X."/>
            <person name="Wang X."/>
            <person name="Xie Z."/>
            <person name="Du Z."/>
            <person name="Chen G."/>
        </authorList>
    </citation>
    <scope>NUCLEOTIDE SEQUENCE [LARGE SCALE GENOMIC DNA]</scope>
    <source>
        <strain evidence="1 3">FH5</strain>
    </source>
</reference>
<evidence type="ECO:0000313" key="1">
    <source>
        <dbReference type="EMBL" id="AHW62148.1"/>
    </source>
</evidence>
<dbReference type="KEGG" id="dori:FH5T_16150"/>
<dbReference type="RefSeq" id="WP_038560658.1">
    <property type="nucleotide sequence ID" value="NZ_FOHT01000023.1"/>
</dbReference>
<dbReference type="OrthoDB" id="1330288at2"/>
<dbReference type="EMBL" id="FOHT01000023">
    <property type="protein sequence ID" value="SET79149.1"/>
    <property type="molecule type" value="Genomic_DNA"/>
</dbReference>
<protein>
    <recommendedName>
        <fullName evidence="5">RteC protein</fullName>
    </recommendedName>
</protein>
<evidence type="ECO:0000313" key="4">
    <source>
        <dbReference type="Proteomes" id="UP000181981"/>
    </source>
</evidence>
<proteinExistence type="predicted"/>
<keyword evidence="3" id="KW-1185">Reference proteome</keyword>